<feature type="region of interest" description="Disordered" evidence="1">
    <location>
        <begin position="40"/>
        <end position="70"/>
    </location>
</feature>
<evidence type="ECO:0000256" key="1">
    <source>
        <dbReference type="SAM" id="MobiDB-lite"/>
    </source>
</evidence>
<protein>
    <submittedName>
        <fullName evidence="2">Uncharacterized protein</fullName>
    </submittedName>
</protein>
<dbReference type="AlphaFoldDB" id="A0ABD5YL93"/>
<evidence type="ECO:0000313" key="2">
    <source>
        <dbReference type="EMBL" id="MFC7190143.1"/>
    </source>
</evidence>
<dbReference type="GeneID" id="76199722"/>
<sequence>MTTEPSPTADRPDPELMIVCESSTGRTILGPDPVAFQRWEQQRDASKANPEDDGKRTQKDGKTDVREDDA</sequence>
<reference evidence="2 3" key="1">
    <citation type="journal article" date="2019" name="Int. J. Syst. Evol. Microbiol.">
        <title>The Global Catalogue of Microorganisms (GCM) 10K type strain sequencing project: providing services to taxonomists for standard genome sequencing and annotation.</title>
        <authorList>
            <consortium name="The Broad Institute Genomics Platform"/>
            <consortium name="The Broad Institute Genome Sequencing Center for Infectious Disease"/>
            <person name="Wu L."/>
            <person name="Ma J."/>
        </authorList>
    </citation>
    <scope>NUCLEOTIDE SEQUENCE [LARGE SCALE GENOMIC DNA]</scope>
    <source>
        <strain evidence="2 3">RDMS1</strain>
    </source>
</reference>
<dbReference type="EMBL" id="JBHTAX010000001">
    <property type="protein sequence ID" value="MFC7190143.1"/>
    <property type="molecule type" value="Genomic_DNA"/>
</dbReference>
<keyword evidence="3" id="KW-1185">Reference proteome</keyword>
<dbReference type="Proteomes" id="UP001596417">
    <property type="component" value="Unassembled WGS sequence"/>
</dbReference>
<dbReference type="RefSeq" id="WP_264554566.1">
    <property type="nucleotide sequence ID" value="NZ_CP109979.1"/>
</dbReference>
<gene>
    <name evidence="2" type="ORF">ACFQL7_09945</name>
</gene>
<accession>A0ABD5YL93</accession>
<comment type="caution">
    <text evidence="2">The sequence shown here is derived from an EMBL/GenBank/DDBJ whole genome shotgun (WGS) entry which is preliminary data.</text>
</comment>
<proteinExistence type="predicted"/>
<evidence type="ECO:0000313" key="3">
    <source>
        <dbReference type="Proteomes" id="UP001596417"/>
    </source>
</evidence>
<organism evidence="2 3">
    <name type="scientific">Halocatena marina</name>
    <dbReference type="NCBI Taxonomy" id="2934937"/>
    <lineage>
        <taxon>Archaea</taxon>
        <taxon>Methanobacteriati</taxon>
        <taxon>Methanobacteriota</taxon>
        <taxon>Stenosarchaea group</taxon>
        <taxon>Halobacteria</taxon>
        <taxon>Halobacteriales</taxon>
        <taxon>Natronomonadaceae</taxon>
        <taxon>Halocatena</taxon>
    </lineage>
</organism>
<name>A0ABD5YL93_9EURY</name>